<keyword evidence="2" id="KW-1185">Reference proteome</keyword>
<dbReference type="EMBL" id="CP038799">
    <property type="protein sequence ID" value="QIV80400.1"/>
    <property type="molecule type" value="Genomic_DNA"/>
</dbReference>
<dbReference type="AlphaFoldDB" id="A0A6H0RZM7"/>
<dbReference type="KEGG" id="mfre:EXE63_05440"/>
<evidence type="ECO:0000313" key="2">
    <source>
        <dbReference type="Proteomes" id="UP000501849"/>
    </source>
</evidence>
<sequence length="193" mass="21689">MTDQPLTPADAALRERITELSVHIPCGGLRGPVQRTVWQSCRHEDSPQKWEGVDVSRHYDLCIVCFRATAGGISRWSWLACADCRSVNDAIAQVWGFRPFALGRHSLMNGIGLRGGASPEVQQRQAERLSEFAGGDWRLKGWRDHEYRLMAARFEPDADVPLREWQQAWPPGPAASQEAFARLIGPTFPLDRP</sequence>
<dbReference type="RefSeq" id="WP_168141123.1">
    <property type="nucleotide sequence ID" value="NZ_CP038799.1"/>
</dbReference>
<name>A0A6H0RZM7_9MYCO</name>
<protein>
    <submittedName>
        <fullName evidence="1">Uncharacterized protein</fullName>
    </submittedName>
</protein>
<reference evidence="1 2" key="1">
    <citation type="submission" date="2019-04" db="EMBL/GenBank/DDBJ databases">
        <title>Draft, Whole-Genome Sequence of the Anthracene-degrading Mycobacterium frederiksbergense LB501T, Isolated from a Polycyclic Aromatic Hydrocarbon (PAH)-Contaminated Soil.</title>
        <authorList>
            <person name="Augelletti F."/>
        </authorList>
    </citation>
    <scope>NUCLEOTIDE SEQUENCE [LARGE SCALE GENOMIC DNA]</scope>
    <source>
        <strain evidence="1 2">LB 501T</strain>
    </source>
</reference>
<accession>A0A6H0RZM7</accession>
<dbReference type="Proteomes" id="UP000501849">
    <property type="component" value="Chromosome"/>
</dbReference>
<gene>
    <name evidence="1" type="ORF">EXE63_05440</name>
</gene>
<evidence type="ECO:0000313" key="1">
    <source>
        <dbReference type="EMBL" id="QIV80400.1"/>
    </source>
</evidence>
<organism evidence="1 2">
    <name type="scientific">Mycolicibacterium frederiksbergense</name>
    <dbReference type="NCBI Taxonomy" id="117567"/>
    <lineage>
        <taxon>Bacteria</taxon>
        <taxon>Bacillati</taxon>
        <taxon>Actinomycetota</taxon>
        <taxon>Actinomycetes</taxon>
        <taxon>Mycobacteriales</taxon>
        <taxon>Mycobacteriaceae</taxon>
        <taxon>Mycolicibacterium</taxon>
    </lineage>
</organism>
<proteinExistence type="predicted"/>